<accession>A0A250KMV4</accession>
<reference evidence="1 3" key="1">
    <citation type="submission" date="2016-12" db="EMBL/GenBank/DDBJ databases">
        <title>Genome sequencing of Methylocaldum marinum.</title>
        <authorList>
            <person name="Takeuchi M."/>
            <person name="Kamagata Y."/>
            <person name="Hiraoka S."/>
            <person name="Oshima K."/>
            <person name="Hattori M."/>
            <person name="Iwasaki W."/>
        </authorList>
    </citation>
    <scope>NUCLEOTIDE SEQUENCE [LARGE SCALE GENOMIC DNA]</scope>
    <source>
        <strain evidence="1 3">S8</strain>
    </source>
</reference>
<evidence type="ECO:0000313" key="3">
    <source>
        <dbReference type="Proteomes" id="UP000266313"/>
    </source>
</evidence>
<sequence>MAVFEAMANESGPVRNEFCGGRWNAPEPCSPAGQYPEIKALPASAKCAEQFTNEMAGRIRAVFTTRCDVDDYNNHYHGEGGEYPNARHYDIDC</sequence>
<organism evidence="1 3">
    <name type="scientific">Methylocaldum marinum</name>
    <dbReference type="NCBI Taxonomy" id="1432792"/>
    <lineage>
        <taxon>Bacteria</taxon>
        <taxon>Pseudomonadati</taxon>
        <taxon>Pseudomonadota</taxon>
        <taxon>Gammaproteobacteria</taxon>
        <taxon>Methylococcales</taxon>
        <taxon>Methylococcaceae</taxon>
        <taxon>Methylocaldum</taxon>
    </lineage>
</organism>
<dbReference type="KEGG" id="mmai:sS8_1060"/>
<dbReference type="AlphaFoldDB" id="A0A250KMV4"/>
<dbReference type="EMBL" id="AP017928">
    <property type="protein sequence ID" value="BBA32862.1"/>
    <property type="molecule type" value="Genomic_DNA"/>
</dbReference>
<evidence type="ECO:0000313" key="1">
    <source>
        <dbReference type="EMBL" id="BBA32862.1"/>
    </source>
</evidence>
<proteinExistence type="predicted"/>
<gene>
    <name evidence="1" type="ORF">sS8_0897</name>
    <name evidence="2" type="ORF">sS8_1060</name>
</gene>
<evidence type="ECO:0000313" key="2">
    <source>
        <dbReference type="EMBL" id="BBA33022.1"/>
    </source>
</evidence>
<keyword evidence="3" id="KW-1185">Reference proteome</keyword>
<dbReference type="EMBL" id="AP017928">
    <property type="protein sequence ID" value="BBA33022.1"/>
    <property type="molecule type" value="Genomic_DNA"/>
</dbReference>
<dbReference type="KEGG" id="mmai:sS8_0897"/>
<dbReference type="Proteomes" id="UP000266313">
    <property type="component" value="Chromosome"/>
</dbReference>
<name>A0A250KMV4_9GAMM</name>
<protein>
    <submittedName>
        <fullName evidence="1">Uncharacterized protein</fullName>
    </submittedName>
</protein>